<dbReference type="GO" id="GO:0003677">
    <property type="term" value="F:DNA binding"/>
    <property type="evidence" value="ECO:0007669"/>
    <property type="project" value="InterPro"/>
</dbReference>
<keyword evidence="15" id="KW-0539">Nucleus</keyword>
<feature type="compositionally biased region" description="Polar residues" evidence="18">
    <location>
        <begin position="1835"/>
        <end position="1844"/>
    </location>
</feature>
<dbReference type="InterPro" id="IPR003347">
    <property type="entry name" value="JmjC_dom"/>
</dbReference>
<feature type="compositionally biased region" description="Basic and acidic residues" evidence="18">
    <location>
        <begin position="1934"/>
        <end position="1947"/>
    </location>
</feature>
<keyword evidence="11" id="KW-0156">Chromatin regulator</keyword>
<keyword evidence="19" id="KW-0472">Membrane</keyword>
<dbReference type="PROSITE" id="PS01359">
    <property type="entry name" value="ZF_PHD_1"/>
    <property type="match status" value="2"/>
</dbReference>
<evidence type="ECO:0000256" key="9">
    <source>
        <dbReference type="ARBA" id="ARBA00022833"/>
    </source>
</evidence>
<evidence type="ECO:0000313" key="25">
    <source>
        <dbReference type="Proteomes" id="UP000677054"/>
    </source>
</evidence>
<evidence type="ECO:0000256" key="6">
    <source>
        <dbReference type="ARBA" id="ARBA00022723"/>
    </source>
</evidence>
<evidence type="ECO:0000256" key="7">
    <source>
        <dbReference type="ARBA" id="ARBA00022737"/>
    </source>
</evidence>
<reference evidence="24" key="1">
    <citation type="submission" date="2020-11" db="EMBL/GenBank/DDBJ databases">
        <authorList>
            <person name="Tran Van P."/>
        </authorList>
    </citation>
    <scope>NUCLEOTIDE SEQUENCE</scope>
</reference>
<evidence type="ECO:0000259" key="21">
    <source>
        <dbReference type="PROSITE" id="PS51011"/>
    </source>
</evidence>
<feature type="domain" description="JmjN" evidence="22">
    <location>
        <begin position="10"/>
        <end position="51"/>
    </location>
</feature>
<dbReference type="Pfam" id="PF02373">
    <property type="entry name" value="JmjC"/>
    <property type="match status" value="1"/>
</dbReference>
<dbReference type="SUPFAM" id="SSF57903">
    <property type="entry name" value="FYVE/PHD zinc finger"/>
    <property type="match status" value="2"/>
</dbReference>
<feature type="compositionally biased region" description="Basic and acidic residues" evidence="18">
    <location>
        <begin position="1535"/>
        <end position="1545"/>
    </location>
</feature>
<feature type="domain" description="PHD-type" evidence="20">
    <location>
        <begin position="272"/>
        <end position="322"/>
    </location>
</feature>
<dbReference type="InterPro" id="IPR011011">
    <property type="entry name" value="Znf_FYVE_PHD"/>
</dbReference>
<feature type="compositionally biased region" description="Low complexity" evidence="18">
    <location>
        <begin position="1445"/>
        <end position="1455"/>
    </location>
</feature>
<keyword evidence="10" id="KW-0378">Hydrolase</keyword>
<dbReference type="Pfam" id="PF15870">
    <property type="entry name" value="EloA-BP1"/>
    <property type="match status" value="1"/>
</dbReference>
<evidence type="ECO:0000256" key="3">
    <source>
        <dbReference type="ARBA" id="ARBA00006357"/>
    </source>
</evidence>
<evidence type="ECO:0000256" key="16">
    <source>
        <dbReference type="ARBA" id="ARBA00048734"/>
    </source>
</evidence>
<evidence type="ECO:0000256" key="1">
    <source>
        <dbReference type="ARBA" id="ARBA00001954"/>
    </source>
</evidence>
<feature type="compositionally biased region" description="Basic and acidic residues" evidence="18">
    <location>
        <begin position="1975"/>
        <end position="1991"/>
    </location>
</feature>
<dbReference type="SMART" id="SM00558">
    <property type="entry name" value="JmjC"/>
    <property type="match status" value="1"/>
</dbReference>
<feature type="compositionally biased region" description="Basic residues" evidence="18">
    <location>
        <begin position="1894"/>
        <end position="1916"/>
    </location>
</feature>
<feature type="compositionally biased region" description="Polar residues" evidence="18">
    <location>
        <begin position="1322"/>
        <end position="1337"/>
    </location>
</feature>
<keyword evidence="13" id="KW-0560">Oxidoreductase</keyword>
<dbReference type="SMART" id="SM01411">
    <property type="entry name" value="Ephrin_rec_like"/>
    <property type="match status" value="2"/>
</dbReference>
<evidence type="ECO:0000313" key="24">
    <source>
        <dbReference type="EMBL" id="CAD7240376.1"/>
    </source>
</evidence>
<evidence type="ECO:0000256" key="15">
    <source>
        <dbReference type="ARBA" id="ARBA00023242"/>
    </source>
</evidence>
<evidence type="ECO:0000256" key="8">
    <source>
        <dbReference type="ARBA" id="ARBA00022771"/>
    </source>
</evidence>
<evidence type="ECO:0000256" key="18">
    <source>
        <dbReference type="SAM" id="MobiDB-lite"/>
    </source>
</evidence>
<dbReference type="GO" id="GO:0005634">
    <property type="term" value="C:nucleus"/>
    <property type="evidence" value="ECO:0007669"/>
    <property type="project" value="UniProtKB-SubCell"/>
</dbReference>
<dbReference type="SUPFAM" id="SSF51197">
    <property type="entry name" value="Clavaminate synthase-like"/>
    <property type="match status" value="1"/>
</dbReference>
<dbReference type="InterPro" id="IPR013520">
    <property type="entry name" value="Ribonucl_H"/>
</dbReference>
<dbReference type="Pfam" id="PF23032">
    <property type="entry name" value="GBD_ELAPOR1-like_3rd"/>
    <property type="match status" value="1"/>
</dbReference>
<dbReference type="PROSITE" id="PS51184">
    <property type="entry name" value="JMJC"/>
    <property type="match status" value="1"/>
</dbReference>
<dbReference type="InterPro" id="IPR048615">
    <property type="entry name" value="KDM5_C-hel"/>
</dbReference>
<evidence type="ECO:0000256" key="12">
    <source>
        <dbReference type="ARBA" id="ARBA00022964"/>
    </source>
</evidence>
<keyword evidence="25" id="KW-1185">Reference proteome</keyword>
<feature type="domain" description="ARID" evidence="21">
    <location>
        <begin position="75"/>
        <end position="165"/>
    </location>
</feature>
<accession>A0A7R8X620</accession>
<feature type="region of interest" description="Disordered" evidence="18">
    <location>
        <begin position="3372"/>
        <end position="3396"/>
    </location>
</feature>
<feature type="region of interest" description="Disordered" evidence="18">
    <location>
        <begin position="1170"/>
        <end position="1190"/>
    </location>
</feature>
<dbReference type="InterPro" id="IPR001606">
    <property type="entry name" value="ARID_dom"/>
</dbReference>
<dbReference type="GO" id="GO:0008270">
    <property type="term" value="F:zinc ion binding"/>
    <property type="evidence" value="ECO:0007669"/>
    <property type="project" value="UniProtKB-KW"/>
</dbReference>
<dbReference type="Pfam" id="PF08429">
    <property type="entry name" value="PLU-1"/>
    <property type="match status" value="1"/>
</dbReference>
<organism evidence="24">
    <name type="scientific">Darwinula stevensoni</name>
    <dbReference type="NCBI Taxonomy" id="69355"/>
    <lineage>
        <taxon>Eukaryota</taxon>
        <taxon>Metazoa</taxon>
        <taxon>Ecdysozoa</taxon>
        <taxon>Arthropoda</taxon>
        <taxon>Crustacea</taxon>
        <taxon>Oligostraca</taxon>
        <taxon>Ostracoda</taxon>
        <taxon>Podocopa</taxon>
        <taxon>Podocopida</taxon>
        <taxon>Darwinulocopina</taxon>
        <taxon>Darwinuloidea</taxon>
        <taxon>Darwinulidae</taxon>
        <taxon>Darwinula</taxon>
    </lineage>
</organism>
<feature type="compositionally biased region" description="Acidic residues" evidence="18">
    <location>
        <begin position="3381"/>
        <end position="3390"/>
    </location>
</feature>
<feature type="domain" description="PHD-type" evidence="20">
    <location>
        <begin position="1140"/>
        <end position="1206"/>
    </location>
</feature>
<feature type="region of interest" description="Disordered" evidence="18">
    <location>
        <begin position="1633"/>
        <end position="1731"/>
    </location>
</feature>
<dbReference type="InterPro" id="IPR011641">
    <property type="entry name" value="Tyr-kin_ephrin_A/B_rcpt-like"/>
</dbReference>
<keyword evidence="19" id="KW-0812">Transmembrane</keyword>
<dbReference type="InterPro" id="IPR013083">
    <property type="entry name" value="Znf_RING/FYVE/PHD"/>
</dbReference>
<dbReference type="PROSITE" id="PS50016">
    <property type="entry name" value="ZF_PHD_2"/>
    <property type="match status" value="2"/>
</dbReference>
<evidence type="ECO:0000256" key="2">
    <source>
        <dbReference type="ARBA" id="ARBA00004123"/>
    </source>
</evidence>
<feature type="region of interest" description="Disordered" evidence="18">
    <location>
        <begin position="2147"/>
        <end position="2177"/>
    </location>
</feature>
<comment type="subcellular location">
    <subcellularLocation>
        <location evidence="2">Nucleus</location>
    </subcellularLocation>
</comment>
<feature type="domain" description="JmjC" evidence="23">
    <location>
        <begin position="353"/>
        <end position="555"/>
    </location>
</feature>
<sequence length="3420" mass="383521">MPEFRSPPECPVYHPSEDDFQDPLAFIRKIRPIAEEYGLCKIVPPPSWTPPFAVDVDNFKFKPRIQRLNELEACTRIKLNFLDQIAKFWELQGSCLKLPTVEKRALDLYTLYKLVQEEGGFEKVCQDHKWAEIGARMDFPQGKNYYTLLKPCYERILYPYELFKQGKSLSTMEMHSYEENMDYIPHEIPDRQALKPPAERYSRRSKRVQLEEQDLVKTQEVLEMTGNKELRRLKFYGAGPKMSGFSGKRNVDTGGKGKGKKSDTLENDPLAKYVCFTCLRGDDEEQMLLCDGCDDSYHTFCLVPPLHEIPPGDWRCPKCVAREVSKPNEAFGFEQAQKEYTLATFGAMADQFKSDYFSMPVHMVPPDVVEKEFWRVVSCIDEDVTVEYGADLHTMDHGSGFPTKNSKNLQLPDKEYATSPWNLNNLPVLDGSVLGFINADISGMMVPWMGEPKTWYGVPGGKAEVFEVAMRSCAPELFESQPDLLHQLVTTMNPNILMDKGVPIYHADQMAGEFVVTFPRSYHAGFNQGYNFAEAVNFCPPDWLGLGRESILHYSDLRRYCVFSHDELVCKMAIEPNIGTEMAIAAYEDVCKMVDSEKKLRRSLLDWGVVKAELEYFELLADDNRQCDACKTTLFLSAVTCSCTKKLVCLRHYTSLCKCPPAAHKLQYRYTLNELAAMLENLKQKADVFQSWLTRVKQALKATGEDRIELKELKSLTETALTKKFPECELLETLQQAVEEAEKCASVAQQLAATRVRTRGRGCTGGEPRCSLTVEELQMFCDELHALVCRIPDGDAVLSLLSAVESFRDQAQTLLKDPKPSAADLEACMETGNSLDIELPEFLEVKKVHEAICWVEKMEDFMSELKPNSIEVLKEELAKGQTMTPHPAVEKTVASVSELLMQALEFEEQARKALHVQPSPDFLVVEEILEKAKDIPSSLPYISALRELHKKTKDWLTKIEHIKEPPGVFLSELESLVLRGRGLPFVQDRLPGLEQQFQSAKTWMDRATSVFLRRNVFYSLIEVTNHLKPSMANNEFQWNSVEASLKQVLCPRKNLQDKRAHLKKKRPYKDEGGMSILAAILGVEAGPNNPEVDLIAAYKACQNLKPNFIIQQEAAQKEISEMRRYRAENMRKHMDSDRDTLYCICQKPEKGVMIQCELCRDSFHATCIPLSRPSGKKDKGGEDGSVGGGGGGMPEDLFMCPLCQRSQRPRLENILSLLVAFQKLTVRLPEAEALQSLTEQAMDWQDRARHALSNPDLSRILGKSGGGNPGVSASRSECYSWEDRTRSPSPSPGHPSPSADHNVDNDLMCHETCPEDMDHDPSQMSKVTDNSQSSFGSSEHAYSFASKPGGMPTTSKKHGRKSPLVPRDAMDRSWETTIRDNLKNQLEKLLLEGLLMELYLDETSHLWNVLQIVRAPDEVRPMPSPKVLERELLLQRKRMQENQKAKAAAGATQKKPMPQKRPSDKSTLGEELAKKKGKGGASPRSVGSPGSPTDKKIRKSRPKQVGVKPRATAEAKRISDNEEMEEDCAAVRCRKPTEKKQEKSPDPLAKASPQPSSPDIQALVSEAVKKVLLEKKLLDGKDINTKHLISKAASKAVAKSRASALVYRPTPIAELQKRREVQGLSVCAVVPDSNSEDEIPKSKDDEYVPLGSFQPDAPSYMPGSAGTATHEPSYCPNSVSQNETSATYLPSAKASQEPSYEPGSNKNTATGTQYHPTCRAKLTQRSEEYVPPGTLVSGVEYVPSSRDSLANKPVYEGNDQVYQPKAPGKLEDLNDFDLVEQIIAESSQSIEAKLCKKKRRKELLAKKRNCTLPDPTMKCEEEYHPPGATDAAVTYQPTAITANQKQKHTDGESSDELDEALISELELCSHSALHEVIPSMKDEQVLTKNDRKSDSHRKHKKKKKKKDQERRSHHSGSKVTSTTKSDNDVSSTSDGKETEKTKEESRHSLCHKRKRSSSQEQDSHSKRKRHKHSMEHREKIKSESGKSEKHKSEKHHRSDRVKISREGEESKTVNGLCHDVGKRTTLEKGSELKVQYKKDDVASTLTENESKKPNFNDDDLEEMFGDVDMDDFEEPLSDEVEERKPEAMLERLRKLQTTAPPPPDLNCMAVILIPGGKKRIAHVPNVYSLMNAKHELLNRRLQLMKQPTNFSAGNPSESQPSTSSGASASGRTIGKGEKRVAHVPKQAMEYGSKVPASVRQRYLNTFIDELLKTVESEQEAFDRALEEEAGVYVRSSNKTVYLNLACNMVTRLRKETEVASSAAKGESQMPSRNPTVSHLSILAGKGGARGSWSIEKPKKPSVELDDIHGSVLYHLMLQYVASPEQLEENRYPCPDPETSGRAIWKDAEKQTTQGDPTMRTCIRCGRNYRVDVDGFQIKNENCSYHWGRSYNLRFAGGRNEKTYVCCKGDLNTDGCCLASVHVSEPYDPSIQLGYVTTYEAENPNDDCGVFALDCEMCYTTQGNELTRVTVIGSHLETVYETLVKPEKPILDYNTRFSGIQEEDMKHVTTRLQDVQAHLLSLFSDKTILIGHSLDSDLRALKDDYEFQLTKCDAKKGRWRISVPKVDNICSGGESSPAPVRLKECYPTCDPGEHFDLSTLQCEPCPAGTYSLGNGLLLDSWDPLPEGFQTTSEEFSSTSSLFFSYERMKPDCHKYGWKAQGNYLASISGFCVTSLIYTVTLVRRGILEFSYQYPDDNVLFEFEIAEENCEVAELSGEIQYPLMTEQGQWKTVQVNLFPGPKVFQWRTVGMDDNVQPVLLNFINITGVLDVPKCITCPKGTYSQASRSTKCELCPKDTYAGEVGSRKCTACDLISMYAPKGSSQCFDRPFCTPRDFIEFHSPCKNNQTVKSYEWMEPKVCRENVSEAVSLPPKEEVSPCPPCNPVCGEEERSFHWQPAGDHIRTPNDIREGSYVILNLPIPGFRRKESFNKYQAQKVGYISFSFELQCQSPCQLTFFQQSDHAGISFIGKWREDSSRITHYTHPVYRNDSYIFRWVFHRVSWGDTSVDATNGWKRFAEPPQHWGSVIARIYTINVTNTIDGGASNCLPCPAQLTQMQESSEAMPLLPPSGMFDGCITCPIGQYYDWTNGTCASCPPNMILPDPFAMGPDACQECGPGLVSLDGQNCIATCKFSIEGSFYDLQKLAIPAQVQGAKLFTASGSEYYNVFNISLCGTPLAECTNNVSWRKTLDIFRDSVESSIPLANEIRVESYVCRSTLVPAGDGKGHPPLAAMALSFGDTILGITRSPQLDEVKVHKEFINPKEYPKDIHFYYTTVSVVLGECQDGHQKIHYLPPSTCLPPEEGIPDGEMPCSTAIPFMVQLVVVGSVTLAMLLALTLALLYRKKRRLEYKYMRLVEKKGDGAGYGVAGGETGLGSAESCALHEDEDDDEDGTDEQRGSRVLFSRLERMVKKLSHFEGKVVSE</sequence>
<proteinExistence type="inferred from homology"/>
<feature type="compositionally biased region" description="Basic and acidic residues" evidence="18">
    <location>
        <begin position="1511"/>
        <end position="1520"/>
    </location>
</feature>
<comment type="cofactor">
    <cofactor evidence="1">
        <name>Fe(2+)</name>
        <dbReference type="ChEBI" id="CHEBI:29033"/>
    </cofactor>
</comment>
<dbReference type="Pfam" id="PF02375">
    <property type="entry name" value="JmjN"/>
    <property type="match status" value="1"/>
</dbReference>
<dbReference type="SUPFAM" id="SSF53098">
    <property type="entry name" value="Ribonuclease H-like"/>
    <property type="match status" value="1"/>
</dbReference>
<dbReference type="EMBL" id="CAJPEV010000027">
    <property type="protein sequence ID" value="CAG0879037.1"/>
    <property type="molecule type" value="Genomic_DNA"/>
</dbReference>
<dbReference type="Pfam" id="PF21323">
    <property type="entry name" value="KDM5_C-hel"/>
    <property type="match status" value="1"/>
</dbReference>
<dbReference type="Gene3D" id="2.60.120.650">
    <property type="entry name" value="Cupin"/>
    <property type="match status" value="2"/>
</dbReference>
<dbReference type="InterPro" id="IPR036397">
    <property type="entry name" value="RNaseH_sf"/>
</dbReference>
<evidence type="ECO:0000256" key="10">
    <source>
        <dbReference type="ARBA" id="ARBA00022839"/>
    </source>
</evidence>
<dbReference type="SMART" id="SM00479">
    <property type="entry name" value="EXOIII"/>
    <property type="match status" value="1"/>
</dbReference>
<evidence type="ECO:0000256" key="14">
    <source>
        <dbReference type="ARBA" id="ARBA00023004"/>
    </source>
</evidence>
<keyword evidence="12" id="KW-0223">Dioxygenase</keyword>
<dbReference type="Gene3D" id="3.30.420.10">
    <property type="entry name" value="Ribonuclease H-like superfamily/Ribonuclease H"/>
    <property type="match status" value="1"/>
</dbReference>
<dbReference type="Pfam" id="PF07699">
    <property type="entry name" value="Ephrin_rec_like"/>
    <property type="match status" value="1"/>
</dbReference>
<dbReference type="InterPro" id="IPR019786">
    <property type="entry name" value="Zinc_finger_PHD-type_CS"/>
</dbReference>
<dbReference type="SUPFAM" id="SSF46774">
    <property type="entry name" value="ARID-like"/>
    <property type="match status" value="1"/>
</dbReference>
<dbReference type="SMART" id="SM01014">
    <property type="entry name" value="ARID"/>
    <property type="match status" value="1"/>
</dbReference>
<dbReference type="PANTHER" id="PTHR22727:SF15">
    <property type="entry name" value="MRH DOMAIN-CONTAINING PROTEIN"/>
    <property type="match status" value="1"/>
</dbReference>
<evidence type="ECO:0000259" key="20">
    <source>
        <dbReference type="PROSITE" id="PS50016"/>
    </source>
</evidence>
<dbReference type="InterPro" id="IPR009030">
    <property type="entry name" value="Growth_fac_rcpt_cys_sf"/>
</dbReference>
<evidence type="ECO:0000256" key="4">
    <source>
        <dbReference type="ARBA" id="ARBA00006801"/>
    </source>
</evidence>
<dbReference type="SMART" id="SM00249">
    <property type="entry name" value="PHD"/>
    <property type="match status" value="2"/>
</dbReference>
<feature type="region of interest" description="Disordered" evidence="18">
    <location>
        <begin position="1439"/>
        <end position="1560"/>
    </location>
</feature>
<keyword evidence="9" id="KW-0862">Zinc</keyword>
<dbReference type="Proteomes" id="UP000677054">
    <property type="component" value="Unassembled WGS sequence"/>
</dbReference>
<comment type="similarity">
    <text evidence="4">Belongs to the JARID1 histone demethylase family.</text>
</comment>
<keyword evidence="14" id="KW-0408">Iron</keyword>
<feature type="region of interest" description="Disordered" evidence="18">
    <location>
        <begin position="1255"/>
        <end position="1371"/>
    </location>
</feature>
<evidence type="ECO:0000259" key="23">
    <source>
        <dbReference type="PROSITE" id="PS51184"/>
    </source>
</evidence>
<dbReference type="CDD" id="cd06145">
    <property type="entry name" value="REX1_like"/>
    <property type="match status" value="1"/>
</dbReference>
<dbReference type="InterPro" id="IPR013637">
    <property type="entry name" value="Lys_sp_deMease-like_dom"/>
</dbReference>
<dbReference type="InterPro" id="IPR036431">
    <property type="entry name" value="ARID_dom_sf"/>
</dbReference>
<keyword evidence="10" id="KW-0540">Nuclease</keyword>
<dbReference type="InterPro" id="IPR001965">
    <property type="entry name" value="Znf_PHD"/>
</dbReference>
<dbReference type="InterPro" id="IPR034922">
    <property type="entry name" value="REX1-like_exo"/>
</dbReference>
<dbReference type="InterPro" id="IPR039181">
    <property type="entry name" value="Elapor1/2"/>
</dbReference>
<dbReference type="Gene3D" id="1.10.150.60">
    <property type="entry name" value="ARID DNA-binding domain"/>
    <property type="match status" value="1"/>
</dbReference>
<feature type="compositionally biased region" description="Basic residues" evidence="18">
    <location>
        <begin position="1965"/>
        <end position="1974"/>
    </location>
</feature>
<dbReference type="Pfam" id="PF02928">
    <property type="entry name" value="zf-C5HC2"/>
    <property type="match status" value="1"/>
</dbReference>
<keyword evidence="7" id="KW-0677">Repeat</keyword>
<dbReference type="Pfam" id="PF01388">
    <property type="entry name" value="ARID"/>
    <property type="match status" value="1"/>
</dbReference>
<dbReference type="InterPro" id="IPR019787">
    <property type="entry name" value="Znf_PHD-finger"/>
</dbReference>
<evidence type="ECO:0000259" key="22">
    <source>
        <dbReference type="PROSITE" id="PS51183"/>
    </source>
</evidence>
<dbReference type="FunFam" id="1.10.150.60:FF:000001">
    <property type="entry name" value="Putative lysine-specific demethylase 5b"/>
    <property type="match status" value="1"/>
</dbReference>
<comment type="catalytic activity">
    <reaction evidence="16">
        <text>N(6),N(6),N(6)-trimethyl-L-lysyl(4)-[histone H3] + 3 2-oxoglutarate + 3 O2 = L-lysyl(4)-[histone H3] + 3 formaldehyde + 3 succinate + 3 CO2</text>
        <dbReference type="Rhea" id="RHEA:60208"/>
        <dbReference type="Rhea" id="RHEA-COMP:15537"/>
        <dbReference type="Rhea" id="RHEA-COMP:15547"/>
        <dbReference type="ChEBI" id="CHEBI:15379"/>
        <dbReference type="ChEBI" id="CHEBI:16526"/>
        <dbReference type="ChEBI" id="CHEBI:16810"/>
        <dbReference type="ChEBI" id="CHEBI:16842"/>
        <dbReference type="ChEBI" id="CHEBI:29969"/>
        <dbReference type="ChEBI" id="CHEBI:30031"/>
        <dbReference type="ChEBI" id="CHEBI:61961"/>
        <dbReference type="EC" id="1.14.11.67"/>
    </reaction>
</comment>
<dbReference type="PROSITE" id="PS51011">
    <property type="entry name" value="ARID"/>
    <property type="match status" value="1"/>
</dbReference>
<dbReference type="GO" id="GO:0004527">
    <property type="term" value="F:exonuclease activity"/>
    <property type="evidence" value="ECO:0007669"/>
    <property type="project" value="UniProtKB-KW"/>
</dbReference>
<dbReference type="EC" id="1.14.11.67" evidence="5"/>
<dbReference type="Gene3D" id="3.30.40.10">
    <property type="entry name" value="Zinc/RING finger domain, C3HC4 (zinc finger)"/>
    <property type="match status" value="2"/>
</dbReference>
<dbReference type="OrthoDB" id="1678912at2759"/>
<protein>
    <recommendedName>
        <fullName evidence="5">[histone H3]-trimethyl-L-lysine(4) demethylase</fullName>
        <ecNumber evidence="5">1.14.11.67</ecNumber>
    </recommendedName>
</protein>
<dbReference type="GO" id="GO:0034647">
    <property type="term" value="F:histone H3K4me/H3K4me2/H3K4me3 demethylase activity"/>
    <property type="evidence" value="ECO:0007669"/>
    <property type="project" value="UniProtKB-EC"/>
</dbReference>
<dbReference type="InterPro" id="IPR003349">
    <property type="entry name" value="JmjN"/>
</dbReference>
<keyword evidence="10" id="KW-0269">Exonuclease</keyword>
<dbReference type="CDD" id="cd15515">
    <property type="entry name" value="PHD1_KDM5A_like"/>
    <property type="match status" value="1"/>
</dbReference>
<feature type="region of interest" description="Disordered" evidence="18">
    <location>
        <begin position="1814"/>
        <end position="1858"/>
    </location>
</feature>
<keyword evidence="6" id="KW-0479">Metal-binding</keyword>
<dbReference type="SMART" id="SM00501">
    <property type="entry name" value="BRIGHT"/>
    <property type="match status" value="1"/>
</dbReference>
<name>A0A7R8X620_9CRUS</name>
<feature type="compositionally biased region" description="Polar residues" evidence="18">
    <location>
        <begin position="1917"/>
        <end position="1933"/>
    </location>
</feature>
<dbReference type="InterPro" id="IPR031736">
    <property type="entry name" value="REXO1-like_dom"/>
</dbReference>
<dbReference type="InterPro" id="IPR056608">
    <property type="entry name" value="Elapor1/2_GBD"/>
</dbReference>
<dbReference type="Gene3D" id="2.10.50.10">
    <property type="entry name" value="Tumor Necrosis Factor Receptor, subunit A, domain 2"/>
    <property type="match status" value="1"/>
</dbReference>
<feature type="transmembrane region" description="Helical" evidence="19">
    <location>
        <begin position="3315"/>
        <end position="3339"/>
    </location>
</feature>
<dbReference type="PROSITE" id="PS51183">
    <property type="entry name" value="JMJN"/>
    <property type="match status" value="1"/>
</dbReference>
<evidence type="ECO:0000256" key="5">
    <source>
        <dbReference type="ARBA" id="ARBA00012902"/>
    </source>
</evidence>
<dbReference type="PANTHER" id="PTHR22727">
    <property type="entry name" value="PROTEIN CBG13728"/>
    <property type="match status" value="1"/>
</dbReference>
<feature type="compositionally biased region" description="Low complexity" evidence="18">
    <location>
        <begin position="2155"/>
        <end position="2170"/>
    </location>
</feature>
<feature type="region of interest" description="Disordered" evidence="18">
    <location>
        <begin position="1876"/>
        <end position="2015"/>
    </location>
</feature>
<dbReference type="EMBL" id="LR899544">
    <property type="protein sequence ID" value="CAD7240376.1"/>
    <property type="molecule type" value="Genomic_DNA"/>
</dbReference>
<dbReference type="InterPro" id="IPR056609">
    <property type="entry name" value="Elapor1-like_3rd"/>
</dbReference>
<dbReference type="InterPro" id="IPR004198">
    <property type="entry name" value="Znf_C5HC2"/>
</dbReference>
<dbReference type="Pfam" id="PF23031">
    <property type="entry name" value="GBD_ELAPOR1"/>
    <property type="match status" value="1"/>
</dbReference>
<dbReference type="Pfam" id="PF00628">
    <property type="entry name" value="PHD"/>
    <property type="match status" value="1"/>
</dbReference>
<dbReference type="SMART" id="SM00545">
    <property type="entry name" value="JmjN"/>
    <property type="match status" value="1"/>
</dbReference>
<feature type="compositionally biased region" description="Basic and acidic residues" evidence="18">
    <location>
        <begin position="1301"/>
        <end position="1313"/>
    </location>
</feature>
<keyword evidence="8 17" id="KW-0863">Zinc-finger</keyword>
<evidence type="ECO:0000256" key="11">
    <source>
        <dbReference type="ARBA" id="ARBA00022853"/>
    </source>
</evidence>
<evidence type="ECO:0000256" key="17">
    <source>
        <dbReference type="PROSITE-ProRule" id="PRU00146"/>
    </source>
</evidence>
<keyword evidence="19" id="KW-1133">Transmembrane helix</keyword>
<dbReference type="SUPFAM" id="SSF57184">
    <property type="entry name" value="Growth factor receptor domain"/>
    <property type="match status" value="1"/>
</dbReference>
<evidence type="ECO:0000256" key="19">
    <source>
        <dbReference type="SAM" id="Phobius"/>
    </source>
</evidence>
<feature type="compositionally biased region" description="Basic and acidic residues" evidence="18">
    <location>
        <begin position="1880"/>
        <end position="1893"/>
    </location>
</feature>
<evidence type="ECO:0000256" key="13">
    <source>
        <dbReference type="ARBA" id="ARBA00023002"/>
    </source>
</evidence>
<feature type="compositionally biased region" description="Basic and acidic residues" evidence="18">
    <location>
        <begin position="2000"/>
        <end position="2011"/>
    </location>
</feature>
<comment type="similarity">
    <text evidence="3">Belongs to the REXO1/REXO3 family.</text>
</comment>
<feature type="compositionally biased region" description="Polar residues" evidence="18">
    <location>
        <begin position="1675"/>
        <end position="1715"/>
    </location>
</feature>
<dbReference type="InterPro" id="IPR012337">
    <property type="entry name" value="RNaseH-like_sf"/>
</dbReference>
<feature type="compositionally biased region" description="Basic and acidic residues" evidence="18">
    <location>
        <begin position="1461"/>
        <end position="1474"/>
    </location>
</feature>
<gene>
    <name evidence="24" type="ORF">DSTB1V02_LOCUS400</name>
</gene>
<dbReference type="GO" id="GO:0016020">
    <property type="term" value="C:membrane"/>
    <property type="evidence" value="ECO:0007669"/>
    <property type="project" value="TreeGrafter"/>
</dbReference>